<sequence length="203" mass="23208">MQEEEKWAIKNVMEVMKRLSCIKGVSDIILLPDELKRKILELEVCEESDPKNFFRRYNAGVREVLKRDYVLVALTNEEYVYPPEPIELICFGETVGMELRDKSMVEKYRNDENVILLGDSFVIFKDKLPFDSTKRALVGEIKLFIPPMSVGIEPPEGVYGLVLGMPSSNACEFLKNWLKEKGVDVSNKNLGLILVGFNLLLKC</sequence>
<evidence type="ECO:0000313" key="3">
    <source>
        <dbReference type="Proteomes" id="UP000277582"/>
    </source>
</evidence>
<protein>
    <submittedName>
        <fullName evidence="1">Uncharacterized protein</fullName>
    </submittedName>
</protein>
<dbReference type="OrthoDB" id="53057at2157"/>
<reference evidence="2 4" key="2">
    <citation type="journal article" date="2019" name="Nat. Microbiol.">
        <title>Wide diversity of methane and short-chain alkane metabolisms in uncultured archaea.</title>
        <authorList>
            <person name="Borrel G."/>
            <person name="Adam P.S."/>
            <person name="McKay L.J."/>
            <person name="Chen L.X."/>
            <person name="Sierra-Garcia I.N."/>
            <person name="Sieber C.M."/>
            <person name="Letourneur Q."/>
            <person name="Ghozlane A."/>
            <person name="Andersen G.L."/>
            <person name="Li W.J."/>
            <person name="Hallam S.J."/>
            <person name="Muyzer G."/>
            <person name="de Oliveira V.M."/>
            <person name="Inskeep W.P."/>
            <person name="Banfield J.F."/>
            <person name="Gribaldo S."/>
        </authorList>
    </citation>
    <scope>NUCLEOTIDE SEQUENCE [LARGE SCALE GENOMIC DNA]</scope>
    <source>
        <strain evidence="2">NM4</strain>
    </source>
</reference>
<evidence type="ECO:0000313" key="2">
    <source>
        <dbReference type="EMBL" id="RZN63733.1"/>
    </source>
</evidence>
<name>A0A429GGD9_9CREN</name>
<dbReference type="AlphaFoldDB" id="A0A429GGD9"/>
<dbReference type="Proteomes" id="UP000316217">
    <property type="component" value="Unassembled WGS sequence"/>
</dbReference>
<dbReference type="Proteomes" id="UP000277582">
    <property type="component" value="Unassembled WGS sequence"/>
</dbReference>
<gene>
    <name evidence="1" type="ORF">D6D85_12465</name>
    <name evidence="2" type="ORF">EF810_00075</name>
</gene>
<organism evidence="1 3">
    <name type="scientific">Candidatus Methanodesulfokora washburnensis</name>
    <dbReference type="NCBI Taxonomy" id="2478471"/>
    <lineage>
        <taxon>Archaea</taxon>
        <taxon>Thermoproteota</taxon>
        <taxon>Candidatus Korarchaeia</taxon>
        <taxon>Candidatus Korarchaeia incertae sedis</taxon>
        <taxon>Candidatus Methanodesulfokora</taxon>
    </lineage>
</organism>
<keyword evidence="3" id="KW-1185">Reference proteome</keyword>
<evidence type="ECO:0000313" key="1">
    <source>
        <dbReference type="EMBL" id="RSN72852.1"/>
    </source>
</evidence>
<dbReference type="EMBL" id="RCOS01000137">
    <property type="protein sequence ID" value="RSN72852.1"/>
    <property type="molecule type" value="Genomic_DNA"/>
</dbReference>
<reference evidence="1 3" key="1">
    <citation type="submission" date="2018-10" db="EMBL/GenBank/DDBJ databases">
        <title>Co-occurring genomic capacity for anaerobic methane metabolism and dissimilatory sulfite reduction discovered in the Korarchaeota.</title>
        <authorList>
            <person name="Mckay L.J."/>
            <person name="Dlakic M."/>
            <person name="Fields M.W."/>
            <person name="Delmont T.O."/>
            <person name="Eren A.M."/>
            <person name="Jay Z.J."/>
            <person name="Klingelsmith K.B."/>
            <person name="Rusch D.B."/>
            <person name="Inskeep W.P."/>
        </authorList>
    </citation>
    <scope>NUCLEOTIDE SEQUENCE [LARGE SCALE GENOMIC DNA]</scope>
    <source>
        <strain evidence="1 3">MDKW</strain>
    </source>
</reference>
<dbReference type="EMBL" id="RXII01000001">
    <property type="protein sequence ID" value="RZN63733.1"/>
    <property type="molecule type" value="Genomic_DNA"/>
</dbReference>
<accession>A0A429GGD9</accession>
<proteinExistence type="predicted"/>
<dbReference type="RefSeq" id="WP_125672285.1">
    <property type="nucleotide sequence ID" value="NZ_RCOS01000137.1"/>
</dbReference>
<evidence type="ECO:0000313" key="4">
    <source>
        <dbReference type="Proteomes" id="UP000316217"/>
    </source>
</evidence>
<comment type="caution">
    <text evidence="1">The sequence shown here is derived from an EMBL/GenBank/DDBJ whole genome shotgun (WGS) entry which is preliminary data.</text>
</comment>